<dbReference type="RefSeq" id="WP_062554678.1">
    <property type="nucleotide sequence ID" value="NZ_CP049250.1"/>
</dbReference>
<reference evidence="1 2" key="1">
    <citation type="submission" date="2020-08" db="EMBL/GenBank/DDBJ databases">
        <title>Genomic Encyclopedia of Type Strains, Phase IV (KMG-IV): sequencing the most valuable type-strain genomes for metagenomic binning, comparative biology and taxonomic classification.</title>
        <authorList>
            <person name="Goeker M."/>
        </authorList>
    </citation>
    <scope>NUCLEOTIDE SEQUENCE [LARGE SCALE GENOMIC DNA]</scope>
    <source>
        <strain evidence="1 2">DSM 29514</strain>
    </source>
</reference>
<dbReference type="EMBL" id="JACIEC010000001">
    <property type="protein sequence ID" value="MBB4142349.1"/>
    <property type="molecule type" value="Genomic_DNA"/>
</dbReference>
<evidence type="ECO:0000313" key="1">
    <source>
        <dbReference type="EMBL" id="MBB4142349.1"/>
    </source>
</evidence>
<dbReference type="Proteomes" id="UP000519897">
    <property type="component" value="Unassembled WGS sequence"/>
</dbReference>
<dbReference type="PROSITE" id="PS51257">
    <property type="entry name" value="PROKAR_LIPOPROTEIN"/>
    <property type="match status" value="1"/>
</dbReference>
<organism evidence="1 2">
    <name type="scientific">Rhizobium rhizoryzae</name>
    <dbReference type="NCBI Taxonomy" id="451876"/>
    <lineage>
        <taxon>Bacteria</taxon>
        <taxon>Pseudomonadati</taxon>
        <taxon>Pseudomonadota</taxon>
        <taxon>Alphaproteobacteria</taxon>
        <taxon>Hyphomicrobiales</taxon>
        <taxon>Rhizobiaceae</taxon>
        <taxon>Rhizobium/Agrobacterium group</taxon>
        <taxon>Rhizobium</taxon>
    </lineage>
</organism>
<keyword evidence="2" id="KW-1185">Reference proteome</keyword>
<comment type="caution">
    <text evidence="1">The sequence shown here is derived from an EMBL/GenBank/DDBJ whole genome shotgun (WGS) entry which is preliminary data.</text>
</comment>
<accession>A0A7W6PPY8</accession>
<evidence type="ECO:0000313" key="2">
    <source>
        <dbReference type="Proteomes" id="UP000519897"/>
    </source>
</evidence>
<proteinExistence type="predicted"/>
<name>A0A7W6PPY8_9HYPH</name>
<dbReference type="AlphaFoldDB" id="A0A7W6PPY8"/>
<protein>
    <submittedName>
        <fullName evidence="1">Uncharacterized protein</fullName>
    </submittedName>
</protein>
<sequence length="84" mass="9281">MKALSAAILGSLFLAGCASTEIAPIPGSITYNGQPQTKLTRSPIGSTFSHDFYDGTRVVEETYQIQPDRSLKIVRREYRSIFPD</sequence>
<gene>
    <name evidence="1" type="ORF">GGQ72_000848</name>
</gene>